<dbReference type="GO" id="GO:0140492">
    <property type="term" value="F:metal-dependent deubiquitinase activity"/>
    <property type="evidence" value="ECO:0007669"/>
    <property type="project" value="InterPro"/>
</dbReference>
<dbReference type="GO" id="GO:0071108">
    <property type="term" value="P:protein K48-linked deubiquitination"/>
    <property type="evidence" value="ECO:0007669"/>
    <property type="project" value="TreeGrafter"/>
</dbReference>
<evidence type="ECO:0000256" key="7">
    <source>
        <dbReference type="ARBA" id="ARBA00022833"/>
    </source>
</evidence>
<keyword evidence="7" id="KW-0862">Zinc</keyword>
<dbReference type="GO" id="GO:0046872">
    <property type="term" value="F:metal ion binding"/>
    <property type="evidence" value="ECO:0007669"/>
    <property type="project" value="UniProtKB-KW"/>
</dbReference>
<dbReference type="Gene3D" id="3.40.140.10">
    <property type="entry name" value="Cytidine Deaminase, domain 2"/>
    <property type="match status" value="1"/>
</dbReference>
<feature type="domain" description="MPN" evidence="10">
    <location>
        <begin position="455"/>
        <end position="606"/>
    </location>
</feature>
<keyword evidence="3" id="KW-0645">Protease</keyword>
<dbReference type="GO" id="GO:0016020">
    <property type="term" value="C:membrane"/>
    <property type="evidence" value="ECO:0007669"/>
    <property type="project" value="TreeGrafter"/>
</dbReference>
<dbReference type="Proteomes" id="UP000626092">
    <property type="component" value="Unassembled WGS sequence"/>
</dbReference>
<dbReference type="SMART" id="SM00232">
    <property type="entry name" value="JAB_MPN"/>
    <property type="match status" value="1"/>
</dbReference>
<proteinExistence type="inferred from homology"/>
<keyword evidence="8" id="KW-0482">Metalloprotease</keyword>
<name>A0A834GSH5_RHOSS</name>
<dbReference type="AlphaFoldDB" id="A0A834GSH5"/>
<accession>A0A834GSH5</accession>
<dbReference type="SUPFAM" id="SSF102712">
    <property type="entry name" value="JAB1/MPN domain"/>
    <property type="match status" value="2"/>
</dbReference>
<dbReference type="EMBL" id="WJXA01000008">
    <property type="protein sequence ID" value="KAF7136132.1"/>
    <property type="molecule type" value="Genomic_DNA"/>
</dbReference>
<evidence type="ECO:0000313" key="12">
    <source>
        <dbReference type="Proteomes" id="UP000626092"/>
    </source>
</evidence>
<dbReference type="PANTHER" id="PTHR12947:SF19">
    <property type="entry name" value="AMSH-LIKE UBIQUITIN THIOESTERASE 1"/>
    <property type="match status" value="1"/>
</dbReference>
<dbReference type="PANTHER" id="PTHR12947">
    <property type="entry name" value="AMSH-LIKE PROTEASE"/>
    <property type="match status" value="1"/>
</dbReference>
<dbReference type="CDD" id="cd08066">
    <property type="entry name" value="MPN_AMSH_like"/>
    <property type="match status" value="1"/>
</dbReference>
<protein>
    <recommendedName>
        <fullName evidence="10">MPN domain-containing protein</fullName>
    </recommendedName>
</protein>
<keyword evidence="12" id="KW-1185">Reference proteome</keyword>
<dbReference type="OrthoDB" id="3640at2759"/>
<evidence type="ECO:0000256" key="2">
    <source>
        <dbReference type="ARBA" id="ARBA00010981"/>
    </source>
</evidence>
<evidence type="ECO:0000256" key="3">
    <source>
        <dbReference type="ARBA" id="ARBA00022670"/>
    </source>
</evidence>
<comment type="similarity">
    <text evidence="2">Belongs to the peptidase M67C family.</text>
</comment>
<evidence type="ECO:0000256" key="6">
    <source>
        <dbReference type="ARBA" id="ARBA00022801"/>
    </source>
</evidence>
<dbReference type="GO" id="GO:0070536">
    <property type="term" value="P:protein K63-linked deubiquitination"/>
    <property type="evidence" value="ECO:0007669"/>
    <property type="project" value="InterPro"/>
</dbReference>
<evidence type="ECO:0000256" key="1">
    <source>
        <dbReference type="ARBA" id="ARBA00001947"/>
    </source>
</evidence>
<evidence type="ECO:0000256" key="9">
    <source>
        <dbReference type="SAM" id="MobiDB-lite"/>
    </source>
</evidence>
<comment type="caution">
    <text evidence="11">The sequence shown here is derived from an EMBL/GenBank/DDBJ whole genome shotgun (WGS) entry which is preliminary data.</text>
</comment>
<dbReference type="Pfam" id="PF01398">
    <property type="entry name" value="JAB"/>
    <property type="match status" value="1"/>
</dbReference>
<evidence type="ECO:0000259" key="10">
    <source>
        <dbReference type="PROSITE" id="PS50249"/>
    </source>
</evidence>
<dbReference type="Gene3D" id="1.20.58.80">
    <property type="entry name" value="Phosphotransferase system, lactose/cellobiose-type IIA subunit"/>
    <property type="match status" value="1"/>
</dbReference>
<feature type="region of interest" description="Disordered" evidence="9">
    <location>
        <begin position="242"/>
        <end position="263"/>
    </location>
</feature>
<dbReference type="InterPro" id="IPR044098">
    <property type="entry name" value="STAMBP/STALP-like_MPN"/>
</dbReference>
<evidence type="ECO:0000256" key="5">
    <source>
        <dbReference type="ARBA" id="ARBA00022786"/>
    </source>
</evidence>
<dbReference type="InterPro" id="IPR000555">
    <property type="entry name" value="JAMM/MPN+_dom"/>
</dbReference>
<gene>
    <name evidence="11" type="ORF">RHSIM_Rhsim08G0132000</name>
</gene>
<keyword evidence="6" id="KW-0378">Hydrolase</keyword>
<organism evidence="11 12">
    <name type="scientific">Rhododendron simsii</name>
    <name type="common">Sims's rhododendron</name>
    <dbReference type="NCBI Taxonomy" id="118357"/>
    <lineage>
        <taxon>Eukaryota</taxon>
        <taxon>Viridiplantae</taxon>
        <taxon>Streptophyta</taxon>
        <taxon>Embryophyta</taxon>
        <taxon>Tracheophyta</taxon>
        <taxon>Spermatophyta</taxon>
        <taxon>Magnoliopsida</taxon>
        <taxon>eudicotyledons</taxon>
        <taxon>Gunneridae</taxon>
        <taxon>Pentapetalae</taxon>
        <taxon>asterids</taxon>
        <taxon>Ericales</taxon>
        <taxon>Ericaceae</taxon>
        <taxon>Ericoideae</taxon>
        <taxon>Rhodoreae</taxon>
        <taxon>Rhododendron</taxon>
    </lineage>
</organism>
<evidence type="ECO:0000313" key="11">
    <source>
        <dbReference type="EMBL" id="KAF7136132.1"/>
    </source>
</evidence>
<keyword evidence="4" id="KW-0479">Metal-binding</keyword>
<dbReference type="InterPro" id="IPR037518">
    <property type="entry name" value="MPN"/>
</dbReference>
<dbReference type="GO" id="GO:0006508">
    <property type="term" value="P:proteolysis"/>
    <property type="evidence" value="ECO:0007669"/>
    <property type="project" value="UniProtKB-KW"/>
</dbReference>
<comment type="cofactor">
    <cofactor evidence="1">
        <name>Zn(2+)</name>
        <dbReference type="ChEBI" id="CHEBI:29105"/>
    </cofactor>
</comment>
<sequence length="652" mass="72871">MMTKSSSGGISIAGSAQKLDVNNRIALRYYYRIADNILKQGRGGRLKKFYFGDVQLKVRSRDPRHSESSSNALDTLFWTWDELLVASNADIFREEDNIIDLYVMLLRFSSLVSDTIPCHREYRASPQSNKLTLKKKLLCAVSEMEILKPKVQKKIAELNRRHMDQANGWGHIPQNSRFDSSLEWPPIKKQSLTSFVITKTQRPAAQGYSYQGSRTQPSVHAKPVEEQFRRLSLTIPCPKEETRSRHSILGPSGLYGHWQPPSNDKRVQYPSNIDLTPVEIPRENSLRQAPGNGVLSEKASSDSVNKKLHIEAIPPLNDDKKMNRDEEPASLISFETVESPLQTAIIRQPSPPPVLADVQDLIPPLDPVTEADHGMEYSLSGGLVSSESPLQLHIVRISLSLSLSLSLCVSIHVLVVLDLLSELLLVKHILNVIPCVSAKGTVLVAGVLFLTLPLVSLQSTTLMDSFMKLAKSNTDKNLETCGVLAGSLKNRKFYVTALIIPKQESTSDSCQTTNEEEIFEVQDKQSLFPLGWIHTCSLMNLWVIALSGNLELVNVNTHPTQSCFMSSIDVHTHYSYQIMLPEAIAIVMAPKDGSRNHGIFRLTTPGGMSVIRQCPRRGFHPHDPPPDGDPIYKQCTDVFMDPKVRFDVIDLR</sequence>
<keyword evidence="5" id="KW-0833">Ubl conjugation pathway</keyword>
<evidence type="ECO:0000256" key="8">
    <source>
        <dbReference type="ARBA" id="ARBA00023049"/>
    </source>
</evidence>
<reference evidence="11" key="1">
    <citation type="submission" date="2019-11" db="EMBL/GenBank/DDBJ databases">
        <authorList>
            <person name="Liu Y."/>
            <person name="Hou J."/>
            <person name="Li T.-Q."/>
            <person name="Guan C.-H."/>
            <person name="Wu X."/>
            <person name="Wu H.-Z."/>
            <person name="Ling F."/>
            <person name="Zhang R."/>
            <person name="Shi X.-G."/>
            <person name="Ren J.-P."/>
            <person name="Chen E.-F."/>
            <person name="Sun J.-M."/>
        </authorList>
    </citation>
    <scope>NUCLEOTIDE SEQUENCE</scope>
    <source>
        <strain evidence="11">Adult_tree_wgs_1</strain>
        <tissue evidence="11">Leaves</tissue>
    </source>
</reference>
<dbReference type="GO" id="GO:0061578">
    <property type="term" value="F:K63-linked deubiquitinase activity"/>
    <property type="evidence" value="ECO:0007669"/>
    <property type="project" value="InterPro"/>
</dbReference>
<dbReference type="PROSITE" id="PS50249">
    <property type="entry name" value="MPN"/>
    <property type="match status" value="1"/>
</dbReference>
<dbReference type="GO" id="GO:0005768">
    <property type="term" value="C:endosome"/>
    <property type="evidence" value="ECO:0007669"/>
    <property type="project" value="TreeGrafter"/>
</dbReference>
<evidence type="ECO:0000256" key="4">
    <source>
        <dbReference type="ARBA" id="ARBA00022723"/>
    </source>
</evidence>